<evidence type="ECO:0000313" key="5">
    <source>
        <dbReference type="Proteomes" id="UP000585721"/>
    </source>
</evidence>
<sequence length="357" mass="39851">MKIKFHLDKQRNPAQHGGVNINYGAGKRVAFRFRWYLILFLIISPVLIFVWYITKDKVVVASPGILTTEPLHIQASQDAVISAVNIRQGQSAKQGHVLISLDKPVLQAEIKQLENNISSLEKTLTDDWVKQETLLKQKIDIADADLKEKSALYQKYMNFNQDGLLQLEQWANVSQLKMNAELLLLESNRNLYALNQDKISGSAAQYLNELKLRLQLLKARQAELQVVAPMDGEVKDVLVQPGMTVRSGDALMLYAIRSQPVVVAYLTPSDVQFSAIGQQATVSLPDGETIAATVSEPTKITEKVPAQLAGPFENNKAALKVVLTLEHMPAQVIEGLSVSVRFHYTRNNVWSHISTIF</sequence>
<name>A0A841G8M3_9GAMM</name>
<keyword evidence="2" id="KW-1133">Transmembrane helix</keyword>
<dbReference type="Proteomes" id="UP000585721">
    <property type="component" value="Unassembled WGS sequence"/>
</dbReference>
<feature type="domain" description="Multidrug resistance protein MdtA-like barrel-sandwich hybrid" evidence="3">
    <location>
        <begin position="80"/>
        <end position="252"/>
    </location>
</feature>
<keyword evidence="5" id="KW-1185">Reference proteome</keyword>
<evidence type="ECO:0000256" key="2">
    <source>
        <dbReference type="SAM" id="Phobius"/>
    </source>
</evidence>
<dbReference type="EMBL" id="JACHGR010000001">
    <property type="protein sequence ID" value="MBB6054249.1"/>
    <property type="molecule type" value="Genomic_DNA"/>
</dbReference>
<evidence type="ECO:0000259" key="3">
    <source>
        <dbReference type="Pfam" id="PF25917"/>
    </source>
</evidence>
<proteinExistence type="inferred from homology"/>
<protein>
    <submittedName>
        <fullName evidence="4">Multidrug resistance efflux pump</fullName>
    </submittedName>
</protein>
<keyword evidence="2" id="KW-0472">Membrane</keyword>
<accession>A0A841G8M3</accession>
<evidence type="ECO:0000256" key="1">
    <source>
        <dbReference type="ARBA" id="ARBA00009477"/>
    </source>
</evidence>
<dbReference type="InterPro" id="IPR050739">
    <property type="entry name" value="MFP"/>
</dbReference>
<dbReference type="SUPFAM" id="SSF51230">
    <property type="entry name" value="Single hybrid motif"/>
    <property type="match status" value="1"/>
</dbReference>
<dbReference type="PANTHER" id="PTHR30386:SF28">
    <property type="entry name" value="EXPORTED PROTEIN"/>
    <property type="match status" value="1"/>
</dbReference>
<dbReference type="Pfam" id="PF25917">
    <property type="entry name" value="BSH_RND"/>
    <property type="match status" value="1"/>
</dbReference>
<dbReference type="Gene3D" id="2.40.50.100">
    <property type="match status" value="1"/>
</dbReference>
<feature type="transmembrane region" description="Helical" evidence="2">
    <location>
        <begin position="35"/>
        <end position="53"/>
    </location>
</feature>
<gene>
    <name evidence="4" type="ORF">HNR75_000114</name>
</gene>
<dbReference type="RefSeq" id="WP_188025076.1">
    <property type="nucleotide sequence ID" value="NZ_JACHGR010000001.1"/>
</dbReference>
<evidence type="ECO:0000313" key="4">
    <source>
        <dbReference type="EMBL" id="MBB6054249.1"/>
    </source>
</evidence>
<dbReference type="InterPro" id="IPR011053">
    <property type="entry name" value="Single_hybrid_motif"/>
</dbReference>
<reference evidence="4 5" key="1">
    <citation type="submission" date="2020-08" db="EMBL/GenBank/DDBJ databases">
        <title>Genomic Encyclopedia of Type Strains, Phase IV (KMG-IV): sequencing the most valuable type-strain genomes for metagenomic binning, comparative biology and taxonomic classification.</title>
        <authorList>
            <person name="Goeker M."/>
        </authorList>
    </citation>
    <scope>NUCLEOTIDE SEQUENCE [LARGE SCALE GENOMIC DNA]</scope>
    <source>
        <strain evidence="4 5">DSM 22975</strain>
    </source>
</reference>
<dbReference type="AlphaFoldDB" id="A0A841G8M3"/>
<dbReference type="PANTHER" id="PTHR30386">
    <property type="entry name" value="MEMBRANE FUSION SUBUNIT OF EMRAB-TOLC MULTIDRUG EFFLUX PUMP"/>
    <property type="match status" value="1"/>
</dbReference>
<dbReference type="InterPro" id="IPR058625">
    <property type="entry name" value="MdtA-like_BSH"/>
</dbReference>
<dbReference type="Gene3D" id="1.10.287.470">
    <property type="entry name" value="Helix hairpin bin"/>
    <property type="match status" value="1"/>
</dbReference>
<organism evidence="4 5">
    <name type="scientific">Tolumonas osonensis</name>
    <dbReference type="NCBI Taxonomy" id="675874"/>
    <lineage>
        <taxon>Bacteria</taxon>
        <taxon>Pseudomonadati</taxon>
        <taxon>Pseudomonadota</taxon>
        <taxon>Gammaproteobacteria</taxon>
        <taxon>Aeromonadales</taxon>
        <taxon>Aeromonadaceae</taxon>
        <taxon>Tolumonas</taxon>
    </lineage>
</organism>
<comment type="caution">
    <text evidence="4">The sequence shown here is derived from an EMBL/GenBank/DDBJ whole genome shotgun (WGS) entry which is preliminary data.</text>
</comment>
<dbReference type="Gene3D" id="2.40.30.170">
    <property type="match status" value="1"/>
</dbReference>
<keyword evidence="2" id="KW-0812">Transmembrane</keyword>
<comment type="similarity">
    <text evidence="1">Belongs to the membrane fusion protein (MFP) (TC 8.A.1) family.</text>
</comment>